<keyword evidence="3" id="KW-1185">Reference proteome</keyword>
<evidence type="ECO:0000256" key="1">
    <source>
        <dbReference type="SAM" id="Phobius"/>
    </source>
</evidence>
<evidence type="ECO:0008006" key="4">
    <source>
        <dbReference type="Google" id="ProtNLM"/>
    </source>
</evidence>
<evidence type="ECO:0000313" key="2">
    <source>
        <dbReference type="EMBL" id="WNC69399.1"/>
    </source>
</evidence>
<organism evidence="2 3">
    <name type="scientific">Thalassotalea nanhaiensis</name>
    <dbReference type="NCBI Taxonomy" id="3065648"/>
    <lineage>
        <taxon>Bacteria</taxon>
        <taxon>Pseudomonadati</taxon>
        <taxon>Pseudomonadota</taxon>
        <taxon>Gammaproteobacteria</taxon>
        <taxon>Alteromonadales</taxon>
        <taxon>Colwelliaceae</taxon>
        <taxon>Thalassotalea</taxon>
    </lineage>
</organism>
<evidence type="ECO:0000313" key="3">
    <source>
        <dbReference type="Proteomes" id="UP001248581"/>
    </source>
</evidence>
<feature type="transmembrane region" description="Helical" evidence="1">
    <location>
        <begin position="35"/>
        <end position="57"/>
    </location>
</feature>
<sequence length="91" mass="10377">MDFLKLLMLLIVLAIFYNAYRHYKGVATKGFWQGYSAKGQFFTGVAFTFAFSSFYIADLTGVFYLYPTFMFVYLLLVAYSAKIELAAKSQG</sequence>
<dbReference type="Proteomes" id="UP001248581">
    <property type="component" value="Chromosome"/>
</dbReference>
<keyword evidence="1" id="KW-0472">Membrane</keyword>
<accession>A0ABY9TLC3</accession>
<dbReference type="EMBL" id="CP134146">
    <property type="protein sequence ID" value="WNC69399.1"/>
    <property type="molecule type" value="Genomic_DNA"/>
</dbReference>
<gene>
    <name evidence="2" type="ORF">RI845_04425</name>
</gene>
<feature type="transmembrane region" description="Helical" evidence="1">
    <location>
        <begin position="6"/>
        <end position="23"/>
    </location>
</feature>
<name>A0ABY9TLC3_9GAMM</name>
<reference evidence="3" key="1">
    <citation type="submission" date="2023-09" db="EMBL/GenBank/DDBJ databases">
        <authorList>
            <person name="Li S."/>
            <person name="Li X."/>
            <person name="Zhang C."/>
            <person name="Zhao Z."/>
        </authorList>
    </citation>
    <scope>NUCLEOTIDE SEQUENCE [LARGE SCALE GENOMIC DNA]</scope>
    <source>
        <strain evidence="3">SQ345</strain>
    </source>
</reference>
<keyword evidence="1" id="KW-0812">Transmembrane</keyword>
<feature type="transmembrane region" description="Helical" evidence="1">
    <location>
        <begin position="63"/>
        <end position="81"/>
    </location>
</feature>
<keyword evidence="1" id="KW-1133">Transmembrane helix</keyword>
<protein>
    <recommendedName>
        <fullName evidence="4">Sodium:solute symporter</fullName>
    </recommendedName>
</protein>
<dbReference type="RefSeq" id="WP_348388542.1">
    <property type="nucleotide sequence ID" value="NZ_CP134146.1"/>
</dbReference>
<proteinExistence type="predicted"/>